<feature type="compositionally biased region" description="Basic and acidic residues" evidence="1">
    <location>
        <begin position="1"/>
        <end position="15"/>
    </location>
</feature>
<keyword evidence="4" id="KW-1185">Reference proteome</keyword>
<dbReference type="GO" id="GO:0070860">
    <property type="term" value="C:RNA polymerase I core factor complex"/>
    <property type="evidence" value="ECO:0007669"/>
    <property type="project" value="TreeGrafter"/>
</dbReference>
<dbReference type="STRING" id="1276538.A0A1X7RU64"/>
<feature type="region of interest" description="Disordered" evidence="1">
    <location>
        <begin position="1"/>
        <end position="190"/>
    </location>
</feature>
<dbReference type="GO" id="GO:0001164">
    <property type="term" value="F:RNA polymerase I core promoter sequence-specific DNA binding"/>
    <property type="evidence" value="ECO:0007669"/>
    <property type="project" value="TreeGrafter"/>
</dbReference>
<dbReference type="EMBL" id="LT853696">
    <property type="protein sequence ID" value="SMQ50994.1"/>
    <property type="molecule type" value="Genomic_DNA"/>
</dbReference>
<dbReference type="Proteomes" id="UP000215127">
    <property type="component" value="Chromosome 5"/>
</dbReference>
<feature type="domain" description="Extracellular mutant protein 11 C-terminal" evidence="2">
    <location>
        <begin position="487"/>
        <end position="616"/>
    </location>
</feature>
<protein>
    <recommendedName>
        <fullName evidence="2">Extracellular mutant protein 11 C-terminal domain-containing protein</fullName>
    </recommendedName>
</protein>
<dbReference type="GO" id="GO:0042790">
    <property type="term" value="P:nucleolar large rRNA transcription by RNA polymerase I"/>
    <property type="evidence" value="ECO:0007669"/>
    <property type="project" value="TreeGrafter"/>
</dbReference>
<dbReference type="InterPro" id="IPR053029">
    <property type="entry name" value="RNA_pol_I-specific_init_factor"/>
</dbReference>
<evidence type="ECO:0000313" key="4">
    <source>
        <dbReference type="Proteomes" id="UP000215127"/>
    </source>
</evidence>
<feature type="compositionally biased region" description="Basic and acidic residues" evidence="1">
    <location>
        <begin position="38"/>
        <end position="61"/>
    </location>
</feature>
<evidence type="ECO:0000256" key="1">
    <source>
        <dbReference type="SAM" id="MobiDB-lite"/>
    </source>
</evidence>
<feature type="compositionally biased region" description="Acidic residues" evidence="1">
    <location>
        <begin position="120"/>
        <end position="132"/>
    </location>
</feature>
<feature type="compositionally biased region" description="Polar residues" evidence="1">
    <location>
        <begin position="441"/>
        <end position="451"/>
    </location>
</feature>
<feature type="compositionally biased region" description="Polar residues" evidence="1">
    <location>
        <begin position="133"/>
        <end position="147"/>
    </location>
</feature>
<dbReference type="Pfam" id="PF15463">
    <property type="entry name" value="ECM11"/>
    <property type="match status" value="1"/>
</dbReference>
<feature type="compositionally biased region" description="Pro residues" evidence="1">
    <location>
        <begin position="301"/>
        <end position="312"/>
    </location>
</feature>
<feature type="compositionally biased region" description="Polar residues" evidence="1">
    <location>
        <begin position="175"/>
        <end position="186"/>
    </location>
</feature>
<feature type="region of interest" description="Disordered" evidence="1">
    <location>
        <begin position="269"/>
        <end position="479"/>
    </location>
</feature>
<dbReference type="PANTHER" id="PTHR28244:SF3">
    <property type="entry name" value="EXTRACELLULAR MUTANT PROTEIN 11 C-TERMINAL DOMAIN-CONTAINING PROTEIN"/>
    <property type="match status" value="1"/>
</dbReference>
<name>A0A1X7RU64_ZYMT9</name>
<organism evidence="3 4">
    <name type="scientific">Zymoseptoria tritici (strain ST99CH_3D7)</name>
    <dbReference type="NCBI Taxonomy" id="1276538"/>
    <lineage>
        <taxon>Eukaryota</taxon>
        <taxon>Fungi</taxon>
        <taxon>Dikarya</taxon>
        <taxon>Ascomycota</taxon>
        <taxon>Pezizomycotina</taxon>
        <taxon>Dothideomycetes</taxon>
        <taxon>Dothideomycetidae</taxon>
        <taxon>Mycosphaerellales</taxon>
        <taxon>Mycosphaerellaceae</taxon>
        <taxon>Zymoseptoria</taxon>
    </lineage>
</organism>
<dbReference type="GO" id="GO:0017025">
    <property type="term" value="F:TBP-class protein binding"/>
    <property type="evidence" value="ECO:0007669"/>
    <property type="project" value="TreeGrafter"/>
</dbReference>
<dbReference type="InterPro" id="IPR029178">
    <property type="entry name" value="Ecm11_C"/>
</dbReference>
<evidence type="ECO:0000259" key="2">
    <source>
        <dbReference type="Pfam" id="PF15463"/>
    </source>
</evidence>
<dbReference type="AlphaFoldDB" id="A0A1X7RU64"/>
<accession>A0A1X7RU64</accession>
<proteinExistence type="predicted"/>
<sequence length="628" mass="68424">MAKKGMEKFARRHDGGPLPELRVPVPGPAAGTKKQHGIKTEHRGGPDGYDGRGVEAGDDRIAPFYATDGGSFDDTAASHNAEHDNQARDQQSAYHEDHYRTTHAKAADYYVSEEERSIADDEMDHGEVDEAQQSDPRAPQHQQNVQGVQDHLRDDNDGARVMPDGNRLGVMSGDSYPNTTSGNPSTVGPDEAEHALAGRVGYDEAPSKPMQIRRAGARMPVANAGSLIADRGGAIRPIAYMDRPPVDANGILTDTEGFTFAAANTAHSHRAPIIARNAPQPQHKGSRDATQASSKAVHNEAPPPPPPPPPPHPSKHQHNRMKEITQALHAAHDGPPPIAQPRGTHHDHAKEPTQAPNAAHHGPSTTIQQRGSRHDQPGESTQMLNVASQNLPVPQPGGPQQSEHHTERTGTANQSLHRAPQDHGREGKRKPKKINTAAALAQQTQSNQLLPNEQDAVADQRTTKSRRGSESRAGSAQVQIEKPVELDYEASKLFAMKYEELKAASFDVDPKLGAVDLAPEHNTLEEKLSVVARLNDTMKSKFFAGLTINEWEDAGDWFLQRFGEVASKLKDNRRKKRKIAQEFENEVEKRHGAVSKKMNITTDALSLMKQSGAQVLEGTPKKAKKTKK</sequence>
<gene>
    <name evidence="3" type="ORF">ZT3D7_G6147</name>
</gene>
<dbReference type="PANTHER" id="PTHR28244">
    <property type="entry name" value="RNA POLYMERASE I-SPECIFIC TRANSCRIPTION INITIATION FACTOR RRN11"/>
    <property type="match status" value="1"/>
</dbReference>
<reference evidence="3 4" key="1">
    <citation type="submission" date="2016-06" db="EMBL/GenBank/DDBJ databases">
        <authorList>
            <person name="Kjaerup R.B."/>
            <person name="Dalgaard T.S."/>
            <person name="Juul-Madsen H.R."/>
        </authorList>
    </citation>
    <scope>NUCLEOTIDE SEQUENCE [LARGE SCALE GENOMIC DNA]</scope>
</reference>
<feature type="compositionally biased region" description="Polar residues" evidence="1">
    <location>
        <begin position="378"/>
        <end position="392"/>
    </location>
</feature>
<evidence type="ECO:0000313" key="3">
    <source>
        <dbReference type="EMBL" id="SMQ50994.1"/>
    </source>
</evidence>